<evidence type="ECO:0000313" key="2">
    <source>
        <dbReference type="Proteomes" id="UP000006692"/>
    </source>
</evidence>
<dbReference type="Proteomes" id="UP000006692">
    <property type="component" value="Chromosome"/>
</dbReference>
<reference evidence="1 2" key="1">
    <citation type="journal article" date="2011" name="J. Bacteriol.">
        <title>Complete genome sequence of a beneficial plant root-associated bacterium, Pseudomonas brassicacearum.</title>
        <authorList>
            <person name="Ortet P."/>
            <person name="Barakat M."/>
            <person name="Lalaouna D."/>
            <person name="Fochesato S."/>
            <person name="Barbe V."/>
            <person name="Vacherie B."/>
            <person name="Santaella C."/>
            <person name="Heulin T."/>
            <person name="Achouak W."/>
        </authorList>
    </citation>
    <scope>NUCLEOTIDE SEQUENCE [LARGE SCALE GENOMIC DNA]</scope>
    <source>
        <strain evidence="1 2">NFM421</strain>
    </source>
</reference>
<accession>F2KM26</accession>
<organism evidence="1 2">
    <name type="scientific">Pseudomonas brassicacearum (strain NFM421)</name>
    <dbReference type="NCBI Taxonomy" id="994484"/>
    <lineage>
        <taxon>Bacteria</taxon>
        <taxon>Pseudomonadati</taxon>
        <taxon>Pseudomonadota</taxon>
        <taxon>Gammaproteobacteria</taxon>
        <taxon>Pseudomonadales</taxon>
        <taxon>Pseudomonadaceae</taxon>
        <taxon>Pseudomonas</taxon>
    </lineage>
</organism>
<sequence>MGKSVFILLLLENETTVPKTSGVLPSIRNVAIVSKPFGIGHIACSAQLSYCAGTYERDFPCVDCQQTSGSNDQGSRPLALARLNILRRPCRTCTDLPSLPACRAASQGHHLPRQAQQRAGHSLKAVFKVSEFNRLLTPCC</sequence>
<proteinExistence type="predicted"/>
<dbReference type="AlphaFoldDB" id="F2KM26"/>
<dbReference type="STRING" id="994484.PSEBR_m1598"/>
<evidence type="ECO:0000313" key="1">
    <source>
        <dbReference type="EMBL" id="AEA71569.1"/>
    </source>
</evidence>
<dbReference type="KEGG" id="pba:PSEBR_m1598"/>
<name>F2KM26_PSEBN</name>
<gene>
    <name evidence="1" type="ORF">PSEBR_m1598</name>
</gene>
<dbReference type="HOGENOM" id="CLU_1833483_0_0_6"/>
<protein>
    <submittedName>
        <fullName evidence="1">Uncharacterized protein</fullName>
    </submittedName>
</protein>
<reference key="2">
    <citation type="submission" date="2011-03" db="EMBL/GenBank/DDBJ databases">
        <title>Complete Genome Sequence of a beneficial plant roots-associated bacterium Pseudomonas brassicacearum.</title>
        <authorList>
            <person name="Ortet P."/>
            <person name="Barakat M."/>
            <person name="Lalaouna D."/>
            <person name="Fochesato S."/>
            <person name="Barbe V."/>
            <person name="Santaella C."/>
            <person name="Heulin T."/>
            <person name="Achouak W."/>
        </authorList>
    </citation>
    <scope>NUCLEOTIDE SEQUENCE</scope>
    <source>
        <strain>NFM421</strain>
    </source>
</reference>
<dbReference type="EMBL" id="CP002585">
    <property type="protein sequence ID" value="AEA71569.1"/>
    <property type="molecule type" value="Genomic_DNA"/>
</dbReference>